<gene>
    <name evidence="1" type="ORF">HGH92_20060</name>
</gene>
<evidence type="ECO:0000313" key="1">
    <source>
        <dbReference type="EMBL" id="NLR66616.1"/>
    </source>
</evidence>
<evidence type="ECO:0000313" key="2">
    <source>
        <dbReference type="Proteomes" id="UP000570474"/>
    </source>
</evidence>
<keyword evidence="2" id="KW-1185">Reference proteome</keyword>
<name>A0A847RUQ4_9BACT</name>
<organism evidence="1 2">
    <name type="scientific">Chitinophaga varians</name>
    <dbReference type="NCBI Taxonomy" id="2202339"/>
    <lineage>
        <taxon>Bacteria</taxon>
        <taxon>Pseudomonadati</taxon>
        <taxon>Bacteroidota</taxon>
        <taxon>Chitinophagia</taxon>
        <taxon>Chitinophagales</taxon>
        <taxon>Chitinophagaceae</taxon>
        <taxon>Chitinophaga</taxon>
    </lineage>
</organism>
<sequence>MHTPSYSLVLGIIGCCLGRVVLPKEVRIGFKYSYDTVAQDLETRQRLEFNGRKIKQHSEGTDAYIREFHTSPRLLIWIDRIDWMEYFENPVGTPSLGRSQDILKIENVSIVEVEKVGKGNMGGSLLPFSAGLRAGGQLVQLAESFLENEEVGSGRRPQASRVFISIPHDNDDVVELNNIYQKKSEEPVSFYLHEFINE</sequence>
<dbReference type="AlphaFoldDB" id="A0A847RUQ4"/>
<dbReference type="EMBL" id="JABAIA010000002">
    <property type="protein sequence ID" value="NLR66616.1"/>
    <property type="molecule type" value="Genomic_DNA"/>
</dbReference>
<protein>
    <submittedName>
        <fullName evidence="1">Uncharacterized protein</fullName>
    </submittedName>
</protein>
<proteinExistence type="predicted"/>
<reference evidence="1 2" key="1">
    <citation type="submission" date="2020-04" db="EMBL/GenBank/DDBJ databases">
        <authorList>
            <person name="Yin C."/>
        </authorList>
    </citation>
    <scope>NUCLEOTIDE SEQUENCE [LARGE SCALE GENOMIC DNA]</scope>
    <source>
        <strain evidence="1 2">Ae27</strain>
    </source>
</reference>
<comment type="caution">
    <text evidence="1">The sequence shown here is derived from an EMBL/GenBank/DDBJ whole genome shotgun (WGS) entry which is preliminary data.</text>
</comment>
<accession>A0A847RUQ4</accession>
<dbReference type="Proteomes" id="UP000570474">
    <property type="component" value="Unassembled WGS sequence"/>
</dbReference>
<dbReference type="RefSeq" id="WP_168872533.1">
    <property type="nucleotide sequence ID" value="NZ_JABAIA010000002.1"/>
</dbReference>